<organism evidence="3 4">
    <name type="scientific">Urochloa decumbens</name>
    <dbReference type="NCBI Taxonomy" id="240449"/>
    <lineage>
        <taxon>Eukaryota</taxon>
        <taxon>Viridiplantae</taxon>
        <taxon>Streptophyta</taxon>
        <taxon>Embryophyta</taxon>
        <taxon>Tracheophyta</taxon>
        <taxon>Spermatophyta</taxon>
        <taxon>Magnoliopsida</taxon>
        <taxon>Liliopsida</taxon>
        <taxon>Poales</taxon>
        <taxon>Poaceae</taxon>
        <taxon>PACMAD clade</taxon>
        <taxon>Panicoideae</taxon>
        <taxon>Panicodae</taxon>
        <taxon>Paniceae</taxon>
        <taxon>Melinidinae</taxon>
        <taxon>Urochloa</taxon>
    </lineage>
</organism>
<dbReference type="Gene3D" id="1.20.1280.50">
    <property type="match status" value="1"/>
</dbReference>
<dbReference type="Proteomes" id="UP001497457">
    <property type="component" value="Chromosome 21rd"/>
</dbReference>
<evidence type="ECO:0000313" key="3">
    <source>
        <dbReference type="EMBL" id="CAL4980542.1"/>
    </source>
</evidence>
<feature type="compositionally biased region" description="Acidic residues" evidence="1">
    <location>
        <begin position="288"/>
        <end position="302"/>
    </location>
</feature>
<dbReference type="InterPro" id="IPR001810">
    <property type="entry name" value="F-box_dom"/>
</dbReference>
<evidence type="ECO:0000313" key="4">
    <source>
        <dbReference type="Proteomes" id="UP001497457"/>
    </source>
</evidence>
<feature type="domain" description="F-box" evidence="2">
    <location>
        <begin position="3"/>
        <end position="52"/>
    </location>
</feature>
<keyword evidence="4" id="KW-1185">Reference proteome</keyword>
<proteinExistence type="predicted"/>
<gene>
    <name evidence="3" type="ORF">URODEC1_LOCUS55705</name>
</gene>
<reference evidence="3 4" key="2">
    <citation type="submission" date="2024-10" db="EMBL/GenBank/DDBJ databases">
        <authorList>
            <person name="Ryan C."/>
        </authorList>
    </citation>
    <scope>NUCLEOTIDE SEQUENCE [LARGE SCALE GENOMIC DNA]</scope>
</reference>
<dbReference type="PANTHER" id="PTHR44586:SF6">
    <property type="entry name" value="OS11G0579600 PROTEIN"/>
    <property type="match status" value="1"/>
</dbReference>
<reference evidence="4" key="1">
    <citation type="submission" date="2024-06" db="EMBL/GenBank/DDBJ databases">
        <authorList>
            <person name="Ryan C."/>
        </authorList>
    </citation>
    <scope>NUCLEOTIDE SEQUENCE [LARGE SCALE GENOMIC DNA]</scope>
</reference>
<dbReference type="PANTHER" id="PTHR44586">
    <property type="entry name" value="F-BOX DOMAIN CONTAINING PROTEIN, EXPRESSED"/>
    <property type="match status" value="1"/>
</dbReference>
<name>A0ABC9API6_9POAL</name>
<dbReference type="SUPFAM" id="SSF82171">
    <property type="entry name" value="DPP6 N-terminal domain-like"/>
    <property type="match status" value="1"/>
</dbReference>
<dbReference type="EMBL" id="OZ075131">
    <property type="protein sequence ID" value="CAL4980542.1"/>
    <property type="molecule type" value="Genomic_DNA"/>
</dbReference>
<dbReference type="PROSITE" id="PS50181">
    <property type="entry name" value="FBOX"/>
    <property type="match status" value="1"/>
</dbReference>
<dbReference type="CDD" id="cd09917">
    <property type="entry name" value="F-box_SF"/>
    <property type="match status" value="1"/>
</dbReference>
<dbReference type="SUPFAM" id="SSF81383">
    <property type="entry name" value="F-box domain"/>
    <property type="match status" value="1"/>
</dbReference>
<protein>
    <recommendedName>
        <fullName evidence="2">F-box domain-containing protein</fullName>
    </recommendedName>
</protein>
<evidence type="ECO:0000259" key="2">
    <source>
        <dbReference type="PROSITE" id="PS50181"/>
    </source>
</evidence>
<dbReference type="InterPro" id="IPR036047">
    <property type="entry name" value="F-box-like_dom_sf"/>
</dbReference>
<dbReference type="InterPro" id="IPR005174">
    <property type="entry name" value="KIB1-4_b-propeller"/>
</dbReference>
<sequence length="415" mass="46945">MQMEKSLELPQDIVRRIFAILEVPDLVRAGSVCSSWRAAYTNLCSTGSYRLQQTPCLLYTSESAGTRTAGLYSLAEKKAYTLTLPDPPMHSRHIIGSSYGWIVTADERSELHIVNPITGNQIALPSVTTIEQVKPIFDDASVICNYEYSWYTGKRTILDTPSTFVLSGLRESLFYKAFLSSDPCSGDYFVVLIHNPRSQLSFARAGDAKWTWLPPNSEYEDCLFKGGLLYASTSIGEIHTFNLGAPPVTPKIFLDKVKDIYFERIYTVQASCGELLQIWRSDVPPQRDDEDESDSDLEPELDPECHVTNTTAIKVHKVDSTSKKLMEMISLGQNVLFLGHNQSLCLRAEEYPQLKANNVYFTDDDYLYLTGFKNNRRDIGIFDLESNSSEEIVSPQLWSNWPTPVWLIPNPRRMS</sequence>
<dbReference type="Pfam" id="PF12937">
    <property type="entry name" value="F-box-like"/>
    <property type="match status" value="1"/>
</dbReference>
<dbReference type="AlphaFoldDB" id="A0ABC9API6"/>
<dbReference type="Pfam" id="PF03478">
    <property type="entry name" value="Beta-prop_KIB1-4"/>
    <property type="match status" value="1"/>
</dbReference>
<evidence type="ECO:0000256" key="1">
    <source>
        <dbReference type="SAM" id="MobiDB-lite"/>
    </source>
</evidence>
<accession>A0ABC9API6</accession>
<feature type="region of interest" description="Disordered" evidence="1">
    <location>
        <begin position="283"/>
        <end position="302"/>
    </location>
</feature>